<comment type="cofactor">
    <cofactor evidence="1">
        <name>thiamine diphosphate</name>
        <dbReference type="ChEBI" id="CHEBI:58937"/>
    </cofactor>
</comment>
<gene>
    <name evidence="6" type="ORF">WJX74_010751</name>
</gene>
<comment type="similarity">
    <text evidence="2">Belongs to the alpha-ketoglutarate dehydrogenase family.</text>
</comment>
<dbReference type="Gene3D" id="1.10.287.1150">
    <property type="entry name" value="TPP helical domain"/>
    <property type="match status" value="1"/>
</dbReference>
<dbReference type="SUPFAM" id="SSF52518">
    <property type="entry name" value="Thiamin diphosphate-binding fold (THDP-binding)"/>
    <property type="match status" value="3"/>
</dbReference>
<organism evidence="6 7">
    <name type="scientific">Apatococcus lobatus</name>
    <dbReference type="NCBI Taxonomy" id="904363"/>
    <lineage>
        <taxon>Eukaryota</taxon>
        <taxon>Viridiplantae</taxon>
        <taxon>Chlorophyta</taxon>
        <taxon>core chlorophytes</taxon>
        <taxon>Trebouxiophyceae</taxon>
        <taxon>Chlorellales</taxon>
        <taxon>Chlorellaceae</taxon>
        <taxon>Apatococcus</taxon>
    </lineage>
</organism>
<dbReference type="Gene3D" id="3.40.50.970">
    <property type="match status" value="1"/>
</dbReference>
<dbReference type="AlphaFoldDB" id="A0AAW1RGJ1"/>
<dbReference type="NCBIfam" id="TIGR00239">
    <property type="entry name" value="2oxo_dh_E1"/>
    <property type="match status" value="1"/>
</dbReference>
<proteinExistence type="inferred from homology"/>
<dbReference type="InterPro" id="IPR029061">
    <property type="entry name" value="THDP-binding"/>
</dbReference>
<dbReference type="PIRSF" id="PIRSF000157">
    <property type="entry name" value="Oxoglu_dh_E1"/>
    <property type="match status" value="1"/>
</dbReference>
<dbReference type="Gene3D" id="3.40.50.12470">
    <property type="match status" value="2"/>
</dbReference>
<dbReference type="PANTHER" id="PTHR23152:SF35">
    <property type="entry name" value="2-OXOGLUTARATE DEHYDROGENASE E1 COMPONENT"/>
    <property type="match status" value="1"/>
</dbReference>
<dbReference type="CDD" id="cd02016">
    <property type="entry name" value="TPP_E1_OGDC_like"/>
    <property type="match status" value="1"/>
</dbReference>
<keyword evidence="7" id="KW-1185">Reference proteome</keyword>
<dbReference type="InterPro" id="IPR011603">
    <property type="entry name" value="2oxoglutarate_DH_E1"/>
</dbReference>
<name>A0AAW1RGJ1_9CHLO</name>
<evidence type="ECO:0000256" key="1">
    <source>
        <dbReference type="ARBA" id="ARBA00001964"/>
    </source>
</evidence>
<keyword evidence="3" id="KW-0560">Oxidoreductase</keyword>
<comment type="caution">
    <text evidence="6">The sequence shown here is derived from an EMBL/GenBank/DDBJ whole genome shotgun (WGS) entry which is preliminary data.</text>
</comment>
<dbReference type="Pfam" id="PF02779">
    <property type="entry name" value="Transket_pyr"/>
    <property type="match status" value="1"/>
</dbReference>
<dbReference type="GO" id="GO:0004591">
    <property type="term" value="F:oxoglutarate dehydrogenase (succinyl-transferring) activity"/>
    <property type="evidence" value="ECO:0007669"/>
    <property type="project" value="TreeGrafter"/>
</dbReference>
<dbReference type="Pfam" id="PF16870">
    <property type="entry name" value="OxoGdeHyase_C"/>
    <property type="match status" value="1"/>
</dbReference>
<dbReference type="Pfam" id="PF00676">
    <property type="entry name" value="E1_dh"/>
    <property type="match status" value="1"/>
</dbReference>
<dbReference type="EMBL" id="JALJOS010000011">
    <property type="protein sequence ID" value="KAK9833220.1"/>
    <property type="molecule type" value="Genomic_DNA"/>
</dbReference>
<dbReference type="InterPro" id="IPR001017">
    <property type="entry name" value="DH_E1"/>
</dbReference>
<dbReference type="InterPro" id="IPR031717">
    <property type="entry name" value="ODO-1/KGD_C"/>
</dbReference>
<dbReference type="GO" id="GO:0006099">
    <property type="term" value="P:tricarboxylic acid cycle"/>
    <property type="evidence" value="ECO:0007669"/>
    <property type="project" value="TreeGrafter"/>
</dbReference>
<evidence type="ECO:0000313" key="6">
    <source>
        <dbReference type="EMBL" id="KAK9833220.1"/>
    </source>
</evidence>
<feature type="domain" description="Transketolase-like pyrimidine-binding" evidence="5">
    <location>
        <begin position="627"/>
        <end position="930"/>
    </location>
</feature>
<accession>A0AAW1RGJ1</accession>
<evidence type="ECO:0000313" key="7">
    <source>
        <dbReference type="Proteomes" id="UP001438707"/>
    </source>
</evidence>
<dbReference type="Gene3D" id="3.40.50.11610">
    <property type="entry name" value="Multifunctional 2-oxoglutarate metabolism enzyme, C-terminal domain"/>
    <property type="match status" value="1"/>
</dbReference>
<dbReference type="GO" id="GO:0030976">
    <property type="term" value="F:thiamine pyrophosphate binding"/>
    <property type="evidence" value="ECO:0007669"/>
    <property type="project" value="InterPro"/>
</dbReference>
<dbReference type="GO" id="GO:0005739">
    <property type="term" value="C:mitochondrion"/>
    <property type="evidence" value="ECO:0007669"/>
    <property type="project" value="TreeGrafter"/>
</dbReference>
<reference evidence="6 7" key="1">
    <citation type="journal article" date="2024" name="Nat. Commun.">
        <title>Phylogenomics reveals the evolutionary origins of lichenization in chlorophyte algae.</title>
        <authorList>
            <person name="Puginier C."/>
            <person name="Libourel C."/>
            <person name="Otte J."/>
            <person name="Skaloud P."/>
            <person name="Haon M."/>
            <person name="Grisel S."/>
            <person name="Petersen M."/>
            <person name="Berrin J.G."/>
            <person name="Delaux P.M."/>
            <person name="Dal Grande F."/>
            <person name="Keller J."/>
        </authorList>
    </citation>
    <scope>NUCLEOTIDE SEQUENCE [LARGE SCALE GENOMIC DNA]</scope>
    <source>
        <strain evidence="6 7">SAG 2145</strain>
    </source>
</reference>
<dbReference type="SMART" id="SM00861">
    <property type="entry name" value="Transket_pyr"/>
    <property type="match status" value="1"/>
</dbReference>
<dbReference type="Proteomes" id="UP001438707">
    <property type="component" value="Unassembled WGS sequence"/>
</dbReference>
<dbReference type="GO" id="GO:0045252">
    <property type="term" value="C:oxoglutarate dehydrogenase complex"/>
    <property type="evidence" value="ECO:0007669"/>
    <property type="project" value="TreeGrafter"/>
</dbReference>
<dbReference type="PANTHER" id="PTHR23152">
    <property type="entry name" value="2-OXOGLUTARATE DEHYDROGENASE"/>
    <property type="match status" value="1"/>
</dbReference>
<protein>
    <recommendedName>
        <fullName evidence="5">Transketolase-like pyrimidine-binding domain-containing protein</fullName>
    </recommendedName>
</protein>
<sequence length="1117" mass="123461">MILRSSRNASAPGLSALLRVADLALRDSKAAGQARGTSFRLQLRSWVHAQAEDTQASDFEVCDTLKVIALVSHFRSRGHLVAQLDPLQRVPYGTWHKDGEAQAVWADCGLSTLLENFTAAATPDAQAEVVADYLKLRGSSSPDRRFWLEDPLLPRKPSDQQWWTLPEIVERLRLSYCGTLAVELDHVFKREQQRWLVERLEKRHTPPASERLSILRHLLQADTFERTLASKFPNSKRFGLEGLEALMPGIIALVERCAQHGVQRMEVGMPHRGRLSLLCNLLGKPPGALFGEMEGRQSEFHVGDVKYHLGQSATLACPIQAPGEPPEPAEQAIRVSIAPNPSHLEAVSPVVLGMVRAEQMRARDTDGTRIMGLLIHGDAAFSGLGLVSESLQLSNVKGFSTGGTIHIVLNNQVGFTTGPAEARSCPHPSDVGKIVGAPILHVNADDPDAVVQACIIAADWRARFKRDIVIDIVGYRRLGHNEQDNPVTTLPLSYKAIATHPPVLQLYGQQLQQAGIISQDQMTTWQESSRQQYDDDYKAYKEGKYQETAETWLSSSWQGDALQAFAGGSSVSGAIEVHQEPTGLPPGTLQWVGNCLCDVPEGFNMHPDMAQLLERRRRMFDTKDSRVDWPTAEQLAFGTLVLKRHARPPGCTAQPGQGLNKGHYSVRLTGQDAERGTFNQRHFALYDQTTGRRHEFLNNIKPCSQEMVEVWNSPLNEAGVLGFEYGFSLGIAGTGLVAWEAQFGDFANNAQAMVDQFVSAAEERWGQQSGLVLMLPHGYDGQGPDHSSARPERFLSLSNDDADHLPGHSPSARRQIAATFAAIAGQHGGSLDRKQAMTMLAGLTGGSGDQQEAAELLWTEMGLAPDALVTQEKWEGLMVQYMRRNAEQQANIFVVNATTPAQYFHVLRRQLNRPYNKPLVLFTPKALLHHRPFTSALKDFSTGTFFNRVIDDGKASDNTRHLAKHPKTGEPFLLPADQIRRVVLCSGQIYYALSNARRAKRIRNVVFVRLEQIAPFPHDLLVKVIQGYPAAELVWCQEEPKNMGAWTYVKPRLETALRDLTDCLEAPELHYIGRPTAASPATASMAIHQAEMSEIVRKALSEESLIEQEGAVVPLPA</sequence>
<dbReference type="InterPro" id="IPR042179">
    <property type="entry name" value="KGD_C_sf"/>
</dbReference>
<dbReference type="InterPro" id="IPR005475">
    <property type="entry name" value="Transketolase-like_Pyr-bd"/>
</dbReference>
<keyword evidence="4" id="KW-0786">Thiamine pyrophosphate</keyword>
<evidence type="ECO:0000256" key="3">
    <source>
        <dbReference type="ARBA" id="ARBA00023002"/>
    </source>
</evidence>
<evidence type="ECO:0000256" key="2">
    <source>
        <dbReference type="ARBA" id="ARBA00006936"/>
    </source>
</evidence>
<evidence type="ECO:0000256" key="4">
    <source>
        <dbReference type="ARBA" id="ARBA00023052"/>
    </source>
</evidence>
<evidence type="ECO:0000259" key="5">
    <source>
        <dbReference type="SMART" id="SM00861"/>
    </source>
</evidence>